<protein>
    <submittedName>
        <fullName evidence="2">Uncharacterized protein</fullName>
    </submittedName>
</protein>
<sequence length="73" mass="8727">MHGPIAAYISTASRLNHRRGSLQMINHLYQHHWHTESHIRMQACLCTIMNIVLVWSLRARRYSYRSSFKGRLY</sequence>
<evidence type="ECO:0000313" key="3">
    <source>
        <dbReference type="Proteomes" id="UP000193067"/>
    </source>
</evidence>
<gene>
    <name evidence="2" type="ORF">PYCCODRAFT_961457</name>
</gene>
<dbReference type="EMBL" id="KZ084090">
    <property type="protein sequence ID" value="OSD06678.1"/>
    <property type="molecule type" value="Genomic_DNA"/>
</dbReference>
<organism evidence="2 3">
    <name type="scientific">Trametes coccinea (strain BRFM310)</name>
    <name type="common">Pycnoporus coccineus</name>
    <dbReference type="NCBI Taxonomy" id="1353009"/>
    <lineage>
        <taxon>Eukaryota</taxon>
        <taxon>Fungi</taxon>
        <taxon>Dikarya</taxon>
        <taxon>Basidiomycota</taxon>
        <taxon>Agaricomycotina</taxon>
        <taxon>Agaricomycetes</taxon>
        <taxon>Polyporales</taxon>
        <taxon>Polyporaceae</taxon>
        <taxon>Trametes</taxon>
    </lineage>
</organism>
<keyword evidence="1" id="KW-1133">Transmembrane helix</keyword>
<feature type="transmembrane region" description="Helical" evidence="1">
    <location>
        <begin position="39"/>
        <end position="57"/>
    </location>
</feature>
<dbReference type="AlphaFoldDB" id="A0A1Y2IZW9"/>
<evidence type="ECO:0000256" key="1">
    <source>
        <dbReference type="SAM" id="Phobius"/>
    </source>
</evidence>
<name>A0A1Y2IZW9_TRAC3</name>
<evidence type="ECO:0000313" key="2">
    <source>
        <dbReference type="EMBL" id="OSD06678.1"/>
    </source>
</evidence>
<proteinExistence type="predicted"/>
<accession>A0A1Y2IZW9</accession>
<reference evidence="2 3" key="1">
    <citation type="journal article" date="2015" name="Biotechnol. Biofuels">
        <title>Enhanced degradation of softwood versus hardwood by the white-rot fungus Pycnoporus coccineus.</title>
        <authorList>
            <person name="Couturier M."/>
            <person name="Navarro D."/>
            <person name="Chevret D."/>
            <person name="Henrissat B."/>
            <person name="Piumi F."/>
            <person name="Ruiz-Duenas F.J."/>
            <person name="Martinez A.T."/>
            <person name="Grigoriev I.V."/>
            <person name="Riley R."/>
            <person name="Lipzen A."/>
            <person name="Berrin J.G."/>
            <person name="Master E.R."/>
            <person name="Rosso M.N."/>
        </authorList>
    </citation>
    <scope>NUCLEOTIDE SEQUENCE [LARGE SCALE GENOMIC DNA]</scope>
    <source>
        <strain evidence="2 3">BRFM310</strain>
    </source>
</reference>
<keyword evidence="3" id="KW-1185">Reference proteome</keyword>
<keyword evidence="1" id="KW-0472">Membrane</keyword>
<keyword evidence="1" id="KW-0812">Transmembrane</keyword>
<dbReference type="Proteomes" id="UP000193067">
    <property type="component" value="Unassembled WGS sequence"/>
</dbReference>